<protein>
    <recommendedName>
        <fullName evidence="8">Membrane-associated proteins in eicosanoid and glutathione metabolism</fullName>
    </recommendedName>
</protein>
<keyword evidence="2 5" id="KW-0812">Transmembrane</keyword>
<dbReference type="GO" id="GO:0016020">
    <property type="term" value="C:membrane"/>
    <property type="evidence" value="ECO:0007669"/>
    <property type="project" value="UniProtKB-SubCell"/>
</dbReference>
<keyword evidence="7" id="KW-1185">Reference proteome</keyword>
<accession>A0A9W8B0N3</accession>
<gene>
    <name evidence="6" type="ORF">H4R34_003531</name>
</gene>
<comment type="caution">
    <text evidence="6">The sequence shown here is derived from an EMBL/GenBank/DDBJ whole genome shotgun (WGS) entry which is preliminary data.</text>
</comment>
<evidence type="ECO:0000313" key="7">
    <source>
        <dbReference type="Proteomes" id="UP001151582"/>
    </source>
</evidence>
<comment type="subcellular location">
    <subcellularLocation>
        <location evidence="1">Membrane</location>
        <topology evidence="1">Multi-pass membrane protein</topology>
    </subcellularLocation>
</comment>
<evidence type="ECO:0000313" key="6">
    <source>
        <dbReference type="EMBL" id="KAJ1977570.1"/>
    </source>
</evidence>
<name>A0A9W8B0N3_9FUNG</name>
<evidence type="ECO:0000256" key="2">
    <source>
        <dbReference type="ARBA" id="ARBA00022692"/>
    </source>
</evidence>
<dbReference type="OrthoDB" id="410651at2759"/>
<sequence length="149" mass="15946">MSAITIQPDFAWCVLAAVAMGLQCTVHGFSVGAARKRYKVPHPDNGSGRFAAKLDDQDWEAFNNVNRAHLNYVENLANAQSSVLLAGLFCPRTSAILGLTYIIGRSLYATLYAKNGPQGRMAGFVVTTLAYVGMVGVTVFGSLQAIGLF</sequence>
<evidence type="ECO:0000256" key="1">
    <source>
        <dbReference type="ARBA" id="ARBA00004141"/>
    </source>
</evidence>
<dbReference type="Gene3D" id="1.20.120.550">
    <property type="entry name" value="Membrane associated eicosanoid/glutathione metabolism-like domain"/>
    <property type="match status" value="1"/>
</dbReference>
<dbReference type="AlphaFoldDB" id="A0A9W8B0N3"/>
<evidence type="ECO:0000256" key="3">
    <source>
        <dbReference type="ARBA" id="ARBA00022989"/>
    </source>
</evidence>
<dbReference type="EMBL" id="JANBQB010000337">
    <property type="protein sequence ID" value="KAJ1977570.1"/>
    <property type="molecule type" value="Genomic_DNA"/>
</dbReference>
<dbReference type="GO" id="GO:0005635">
    <property type="term" value="C:nuclear envelope"/>
    <property type="evidence" value="ECO:0007669"/>
    <property type="project" value="TreeGrafter"/>
</dbReference>
<keyword evidence="3 5" id="KW-1133">Transmembrane helix</keyword>
<dbReference type="InterPro" id="IPR050997">
    <property type="entry name" value="MAPEG"/>
</dbReference>
<dbReference type="SUPFAM" id="SSF161084">
    <property type="entry name" value="MAPEG domain-like"/>
    <property type="match status" value="1"/>
</dbReference>
<dbReference type="InterPro" id="IPR023352">
    <property type="entry name" value="MAPEG-like_dom_sf"/>
</dbReference>
<organism evidence="6 7">
    <name type="scientific">Dimargaris verticillata</name>
    <dbReference type="NCBI Taxonomy" id="2761393"/>
    <lineage>
        <taxon>Eukaryota</taxon>
        <taxon>Fungi</taxon>
        <taxon>Fungi incertae sedis</taxon>
        <taxon>Zoopagomycota</taxon>
        <taxon>Kickxellomycotina</taxon>
        <taxon>Dimargaritomycetes</taxon>
        <taxon>Dimargaritales</taxon>
        <taxon>Dimargaritaceae</taxon>
        <taxon>Dimargaris</taxon>
    </lineage>
</organism>
<dbReference type="GO" id="GO:0004602">
    <property type="term" value="F:glutathione peroxidase activity"/>
    <property type="evidence" value="ECO:0007669"/>
    <property type="project" value="TreeGrafter"/>
</dbReference>
<feature type="transmembrane region" description="Helical" evidence="5">
    <location>
        <begin position="124"/>
        <end position="146"/>
    </location>
</feature>
<proteinExistence type="predicted"/>
<dbReference type="Pfam" id="PF01124">
    <property type="entry name" value="MAPEG"/>
    <property type="match status" value="1"/>
</dbReference>
<dbReference type="PANTHER" id="PTHR10250:SF26">
    <property type="entry name" value="GLUTATHIONE S-TRANSFERASE 3, MITOCHONDRIAL"/>
    <property type="match status" value="1"/>
</dbReference>
<dbReference type="PANTHER" id="PTHR10250">
    <property type="entry name" value="MICROSOMAL GLUTATHIONE S-TRANSFERASE"/>
    <property type="match status" value="1"/>
</dbReference>
<evidence type="ECO:0000256" key="4">
    <source>
        <dbReference type="ARBA" id="ARBA00023136"/>
    </source>
</evidence>
<dbReference type="InterPro" id="IPR001129">
    <property type="entry name" value="Membr-assoc_MAPEG"/>
</dbReference>
<dbReference type="Proteomes" id="UP001151582">
    <property type="component" value="Unassembled WGS sequence"/>
</dbReference>
<feature type="transmembrane region" description="Helical" evidence="5">
    <location>
        <begin position="83"/>
        <end position="103"/>
    </location>
</feature>
<reference evidence="6" key="1">
    <citation type="submission" date="2022-07" db="EMBL/GenBank/DDBJ databases">
        <title>Phylogenomic reconstructions and comparative analyses of Kickxellomycotina fungi.</title>
        <authorList>
            <person name="Reynolds N.K."/>
            <person name="Stajich J.E."/>
            <person name="Barry K."/>
            <person name="Grigoriev I.V."/>
            <person name="Crous P."/>
            <person name="Smith M.E."/>
        </authorList>
    </citation>
    <scope>NUCLEOTIDE SEQUENCE</scope>
    <source>
        <strain evidence="6">RSA 567</strain>
    </source>
</reference>
<evidence type="ECO:0000256" key="5">
    <source>
        <dbReference type="SAM" id="Phobius"/>
    </source>
</evidence>
<evidence type="ECO:0008006" key="8">
    <source>
        <dbReference type="Google" id="ProtNLM"/>
    </source>
</evidence>
<keyword evidence="4 5" id="KW-0472">Membrane</keyword>
<dbReference type="GO" id="GO:0005783">
    <property type="term" value="C:endoplasmic reticulum"/>
    <property type="evidence" value="ECO:0007669"/>
    <property type="project" value="TreeGrafter"/>
</dbReference>
<dbReference type="GO" id="GO:0004364">
    <property type="term" value="F:glutathione transferase activity"/>
    <property type="evidence" value="ECO:0007669"/>
    <property type="project" value="TreeGrafter"/>
</dbReference>